<keyword evidence="3" id="KW-0732">Signal</keyword>
<evidence type="ECO:0000256" key="3">
    <source>
        <dbReference type="SAM" id="SignalP"/>
    </source>
</evidence>
<dbReference type="InterPro" id="IPR050490">
    <property type="entry name" value="Bact_solute-bd_prot1"/>
</dbReference>
<evidence type="ECO:0000313" key="5">
    <source>
        <dbReference type="Proteomes" id="UP000576152"/>
    </source>
</evidence>
<name>A0ABR6HR71_9RHOB</name>
<comment type="subcellular location">
    <subcellularLocation>
        <location evidence="1">Periplasm</location>
    </subcellularLocation>
</comment>
<dbReference type="PANTHER" id="PTHR43649">
    <property type="entry name" value="ARABINOSE-BINDING PROTEIN-RELATED"/>
    <property type="match status" value="1"/>
</dbReference>
<dbReference type="SUPFAM" id="SSF53850">
    <property type="entry name" value="Periplasmic binding protein-like II"/>
    <property type="match status" value="1"/>
</dbReference>
<comment type="caution">
    <text evidence="4">The sequence shown here is derived from an EMBL/GenBank/DDBJ whole genome shotgun (WGS) entry which is preliminary data.</text>
</comment>
<keyword evidence="4" id="KW-0762">Sugar transport</keyword>
<dbReference type="Gene3D" id="3.40.190.10">
    <property type="entry name" value="Periplasmic binding protein-like II"/>
    <property type="match status" value="2"/>
</dbReference>
<keyword evidence="5" id="KW-1185">Reference proteome</keyword>
<dbReference type="RefSeq" id="WP_183474490.1">
    <property type="nucleotide sequence ID" value="NZ_JACIBX010000010.1"/>
</dbReference>
<dbReference type="Proteomes" id="UP000576152">
    <property type="component" value="Unassembled WGS sequence"/>
</dbReference>
<sequence length="435" mass="47627">MSIKRNLLVSAAGLAIAASAAHAEEITIATVNNGDMIIMQELSSQWEEETGNTINWVTLEENVLRQRVTTDIATGGGQYDIMTIGSYEAPIWGAQGWLEPVGDIEGYDYDDLIPAVREGLSHEGTLYALPFYAESSFTLYRTDLFEEAGLEMPDQPTYEQIAQFAETLTDRENELYGLCLRGKPGWGENMAFIGTLVNTFGGRWFDENWVPQLDQQPWNDALTYYLDVMEKYGPPGATSNGYNENQALFQTGKCAMWIDATSAAGRVFDPSQSDIAEHVGFTAAPIAETDKGNAWFWAWSLAIPTSSSKTEVAKDFLAWATSEDYVNLVGEEKGWVAVPPGTRVSTYENQNYIDAAPFAETVLNSIKAADPSDPTAEPVPYTGIQYVSIPEFQGIGTMVGQQFSAALAGQKSAEEALQAAQQSTMQEMQAAGYTQ</sequence>
<comment type="similarity">
    <text evidence="2">Belongs to the bacterial solute-binding protein 1 family.</text>
</comment>
<evidence type="ECO:0000256" key="1">
    <source>
        <dbReference type="ARBA" id="ARBA00004418"/>
    </source>
</evidence>
<keyword evidence="4" id="KW-0813">Transport</keyword>
<feature type="chain" id="PRO_5046696705" evidence="3">
    <location>
        <begin position="24"/>
        <end position="435"/>
    </location>
</feature>
<evidence type="ECO:0000313" key="4">
    <source>
        <dbReference type="EMBL" id="MBB3713040.1"/>
    </source>
</evidence>
<dbReference type="CDD" id="cd13585">
    <property type="entry name" value="PBP2_TMBP_like"/>
    <property type="match status" value="1"/>
</dbReference>
<reference evidence="4 5" key="1">
    <citation type="submission" date="2020-08" db="EMBL/GenBank/DDBJ databases">
        <title>Genomic Encyclopedia of Type Strains, Phase III (KMG-III): the genomes of soil and plant-associated and newly described type strains.</title>
        <authorList>
            <person name="Whitman W."/>
        </authorList>
    </citation>
    <scope>NUCLEOTIDE SEQUENCE [LARGE SCALE GENOMIC DNA]</scope>
    <source>
        <strain evidence="4 5">CECT 8572</strain>
    </source>
</reference>
<dbReference type="EMBL" id="JACIBX010000010">
    <property type="protein sequence ID" value="MBB3713040.1"/>
    <property type="molecule type" value="Genomic_DNA"/>
</dbReference>
<dbReference type="PANTHER" id="PTHR43649:SF12">
    <property type="entry name" value="DIACETYLCHITOBIOSE BINDING PROTEIN DASA"/>
    <property type="match status" value="1"/>
</dbReference>
<evidence type="ECO:0000256" key="2">
    <source>
        <dbReference type="ARBA" id="ARBA00008520"/>
    </source>
</evidence>
<feature type="signal peptide" evidence="3">
    <location>
        <begin position="1"/>
        <end position="23"/>
    </location>
</feature>
<dbReference type="InterPro" id="IPR006059">
    <property type="entry name" value="SBP"/>
</dbReference>
<dbReference type="Pfam" id="PF01547">
    <property type="entry name" value="SBP_bac_1"/>
    <property type="match status" value="1"/>
</dbReference>
<organism evidence="4 5">
    <name type="scientific">Limimaricola variabilis</name>
    <dbReference type="NCBI Taxonomy" id="1492771"/>
    <lineage>
        <taxon>Bacteria</taxon>
        <taxon>Pseudomonadati</taxon>
        <taxon>Pseudomonadota</taxon>
        <taxon>Alphaproteobacteria</taxon>
        <taxon>Rhodobacterales</taxon>
        <taxon>Paracoccaceae</taxon>
        <taxon>Limimaricola</taxon>
    </lineage>
</organism>
<protein>
    <submittedName>
        <fullName evidence="4">Multiple sugar transport system substrate-binding protein/sorbitol/mannitol transport system substrate-binding protein</fullName>
    </submittedName>
</protein>
<gene>
    <name evidence="4" type="ORF">FHS00_002641</name>
</gene>
<proteinExistence type="inferred from homology"/>
<accession>A0ABR6HR71</accession>